<evidence type="ECO:0000313" key="3">
    <source>
        <dbReference type="Proteomes" id="UP000322000"/>
    </source>
</evidence>
<dbReference type="InParanoid" id="A0A7E5WUU8"/>
<dbReference type="OrthoDB" id="7471804at2759"/>
<proteinExistence type="predicted"/>
<accession>A0A7E5WUU8</accession>
<evidence type="ECO:0000256" key="1">
    <source>
        <dbReference type="SAM" id="MobiDB-lite"/>
    </source>
</evidence>
<feature type="compositionally biased region" description="Basic and acidic residues" evidence="1">
    <location>
        <begin position="78"/>
        <end position="87"/>
    </location>
</feature>
<feature type="compositionally biased region" description="Low complexity" evidence="1">
    <location>
        <begin position="140"/>
        <end position="151"/>
    </location>
</feature>
<feature type="region of interest" description="Disordered" evidence="1">
    <location>
        <begin position="451"/>
        <end position="519"/>
    </location>
</feature>
<feature type="domain" description="DUF4780" evidence="2">
    <location>
        <begin position="273"/>
        <end position="445"/>
    </location>
</feature>
<feature type="compositionally biased region" description="Gly residues" evidence="1">
    <location>
        <begin position="176"/>
        <end position="190"/>
    </location>
</feature>
<dbReference type="KEGG" id="tnl:113505706"/>
<feature type="compositionally biased region" description="Low complexity" evidence="1">
    <location>
        <begin position="158"/>
        <end position="175"/>
    </location>
</feature>
<sequence length="547" mass="60325">MDTKRDTKTTKARPAATHAPVRDVTPTSEHPSNNHNRQPAALPCAQVNNSDPLDLSNLKAAMPPCTRPAEALWQVVERKGKPKKDTLARQTTQAPSTPGREGLEKLSRGQRRRRARAERLRRLEEAVARRAQPEVPRPTAPARSAMAKAAPTSEPNQGAGPSSAASAGINSAAGDAEGGGASRGRPGESGGAASNEAAAMRAVPRGKRGGRPRWVRREEAALESRPAKGGKRARPDDSLTPREKDKRAKLSRSSLGPGAVNYADALRSNDLCVAVRYDPHRAITEEQYQLIQERIMEEYDTTIFSTDPTVRTPAFRGRTFLSEGVIKMWCEDEFALNWLRRTTNKIPSPIPGTKLVVCRQRDIPQRVKGAVYVPDFTDGDVDRLRIRLHKANADTYDINSWCLYNAQRTPECDGIRLLLGIPMQEAEVLKQKERRLRYKLGSVYVKFVDEKEEDDNKGEKAPITNAPNDEPLNLAPGEATEAPVEAVTSVLRHPGPSMDQEMSADTPARPRESTPEAVDWWRRVENEAREEMLLGSDGPDSSPTKPH</sequence>
<feature type="region of interest" description="Disordered" evidence="1">
    <location>
        <begin position="78"/>
        <end position="254"/>
    </location>
</feature>
<dbReference type="Proteomes" id="UP000322000">
    <property type="component" value="Chromosome 26"/>
</dbReference>
<gene>
    <name evidence="4" type="primary">LOC113505706</name>
</gene>
<feature type="compositionally biased region" description="Basic residues" evidence="1">
    <location>
        <begin position="204"/>
        <end position="214"/>
    </location>
</feature>
<feature type="compositionally biased region" description="Basic and acidic residues" evidence="1">
    <location>
        <begin position="117"/>
        <end position="132"/>
    </location>
</feature>
<feature type="compositionally biased region" description="Polar residues" evidence="1">
    <location>
        <begin position="25"/>
        <end position="37"/>
    </location>
</feature>
<dbReference type="AlphaFoldDB" id="A0A7E5WUU8"/>
<feature type="compositionally biased region" description="Basic and acidic residues" evidence="1">
    <location>
        <begin position="508"/>
        <end position="519"/>
    </location>
</feature>
<dbReference type="RefSeq" id="XP_026744314.1">
    <property type="nucleotide sequence ID" value="XM_026888513.1"/>
</dbReference>
<dbReference type="GeneID" id="113505706"/>
<organism evidence="3 4">
    <name type="scientific">Trichoplusia ni</name>
    <name type="common">Cabbage looper</name>
    <dbReference type="NCBI Taxonomy" id="7111"/>
    <lineage>
        <taxon>Eukaryota</taxon>
        <taxon>Metazoa</taxon>
        <taxon>Ecdysozoa</taxon>
        <taxon>Arthropoda</taxon>
        <taxon>Hexapoda</taxon>
        <taxon>Insecta</taxon>
        <taxon>Pterygota</taxon>
        <taxon>Neoptera</taxon>
        <taxon>Endopterygota</taxon>
        <taxon>Lepidoptera</taxon>
        <taxon>Glossata</taxon>
        <taxon>Ditrysia</taxon>
        <taxon>Noctuoidea</taxon>
        <taxon>Noctuidae</taxon>
        <taxon>Plusiinae</taxon>
        <taxon>Trichoplusia</taxon>
    </lineage>
</organism>
<reference evidence="4" key="1">
    <citation type="submission" date="2025-08" db="UniProtKB">
        <authorList>
            <consortium name="RefSeq"/>
        </authorList>
    </citation>
    <scope>IDENTIFICATION</scope>
</reference>
<dbReference type="Pfam" id="PF16012">
    <property type="entry name" value="DUF4780"/>
    <property type="match status" value="1"/>
</dbReference>
<feature type="compositionally biased region" description="Basic and acidic residues" evidence="1">
    <location>
        <begin position="215"/>
        <end position="226"/>
    </location>
</feature>
<keyword evidence="3" id="KW-1185">Reference proteome</keyword>
<feature type="region of interest" description="Disordered" evidence="1">
    <location>
        <begin position="1"/>
        <end position="52"/>
    </location>
</feature>
<evidence type="ECO:0000313" key="4">
    <source>
        <dbReference type="RefSeq" id="XP_026744314.1"/>
    </source>
</evidence>
<protein>
    <submittedName>
        <fullName evidence="4">Uncharacterized protein LOC113505706</fullName>
    </submittedName>
</protein>
<feature type="compositionally biased region" description="Basic and acidic residues" evidence="1">
    <location>
        <begin position="233"/>
        <end position="248"/>
    </location>
</feature>
<dbReference type="InterPro" id="IPR031961">
    <property type="entry name" value="DUF4780"/>
</dbReference>
<name>A0A7E5WUU8_TRINI</name>
<evidence type="ECO:0000259" key="2">
    <source>
        <dbReference type="Pfam" id="PF16012"/>
    </source>
</evidence>